<feature type="region of interest" description="Disordered" evidence="1">
    <location>
        <begin position="455"/>
        <end position="489"/>
    </location>
</feature>
<feature type="transmembrane region" description="Helical" evidence="2">
    <location>
        <begin position="127"/>
        <end position="147"/>
    </location>
</feature>
<keyword evidence="2" id="KW-1133">Transmembrane helix</keyword>
<evidence type="ECO:0000256" key="1">
    <source>
        <dbReference type="SAM" id="MobiDB-lite"/>
    </source>
</evidence>
<dbReference type="Gene3D" id="1.20.1250.20">
    <property type="entry name" value="MFS general substrate transporter like domains"/>
    <property type="match status" value="2"/>
</dbReference>
<feature type="transmembrane region" description="Helical" evidence="2">
    <location>
        <begin position="305"/>
        <end position="322"/>
    </location>
</feature>
<dbReference type="EMBL" id="BHYL01000338">
    <property type="protein sequence ID" value="GCD21743.1"/>
    <property type="molecule type" value="Genomic_DNA"/>
</dbReference>
<organism evidence="3 4">
    <name type="scientific">Cellulomonas algicola</name>
    <dbReference type="NCBI Taxonomy" id="2071633"/>
    <lineage>
        <taxon>Bacteria</taxon>
        <taxon>Bacillati</taxon>
        <taxon>Actinomycetota</taxon>
        <taxon>Actinomycetes</taxon>
        <taxon>Micrococcales</taxon>
        <taxon>Cellulomonadaceae</taxon>
        <taxon>Cellulomonas</taxon>
    </lineage>
</organism>
<dbReference type="Pfam" id="PF07690">
    <property type="entry name" value="MFS_1"/>
    <property type="match status" value="2"/>
</dbReference>
<feature type="transmembrane region" description="Helical" evidence="2">
    <location>
        <begin position="36"/>
        <end position="64"/>
    </location>
</feature>
<dbReference type="InterPro" id="IPR011701">
    <property type="entry name" value="MFS"/>
</dbReference>
<feature type="transmembrane region" description="Helical" evidence="2">
    <location>
        <begin position="234"/>
        <end position="253"/>
    </location>
</feature>
<dbReference type="PANTHER" id="PTHR23542:SF1">
    <property type="entry name" value="MAJOR FACILITATOR SUPERFAMILY (MFS) PROFILE DOMAIN-CONTAINING PROTEIN"/>
    <property type="match status" value="1"/>
</dbReference>
<feature type="transmembrane region" description="Helical" evidence="2">
    <location>
        <begin position="328"/>
        <end position="350"/>
    </location>
</feature>
<dbReference type="Proteomes" id="UP000288246">
    <property type="component" value="Unassembled WGS sequence"/>
</dbReference>
<dbReference type="GO" id="GO:0022857">
    <property type="term" value="F:transmembrane transporter activity"/>
    <property type="evidence" value="ECO:0007669"/>
    <property type="project" value="InterPro"/>
</dbReference>
<evidence type="ECO:0000313" key="3">
    <source>
        <dbReference type="EMBL" id="GCD21743.1"/>
    </source>
</evidence>
<dbReference type="InterPro" id="IPR036259">
    <property type="entry name" value="MFS_trans_sf"/>
</dbReference>
<feature type="transmembrane region" description="Helical" evidence="2">
    <location>
        <begin position="393"/>
        <end position="412"/>
    </location>
</feature>
<accession>A0A401V499</accession>
<name>A0A401V499_9CELL</name>
<feature type="compositionally biased region" description="Polar residues" evidence="1">
    <location>
        <begin position="459"/>
        <end position="469"/>
    </location>
</feature>
<evidence type="ECO:0000256" key="2">
    <source>
        <dbReference type="SAM" id="Phobius"/>
    </source>
</evidence>
<keyword evidence="2" id="KW-0812">Transmembrane</keyword>
<feature type="transmembrane region" description="Helical" evidence="2">
    <location>
        <begin position="101"/>
        <end position="121"/>
    </location>
</feature>
<evidence type="ECO:0000313" key="4">
    <source>
        <dbReference type="Proteomes" id="UP000288246"/>
    </source>
</evidence>
<sequence>MRHGTPDHQPRAAVGTRCETEGMLQPYREILSRPGALAFSVAGMVARLQMSMIGIGIVLMISALYGSYGLAGRVSAVYVVAQALCSPQLARLVDRHGQARVMRPAVAVASVGLVTLVVAARADSNPWLLYVAAAVTGAAVGSFGSLVRARWSGVLGGDPRPMHTAYALESTIDEFVFIVGPVLATVLATGVDPAAGLVVPLVALVVGGYWFLALRATEPAPTSTAGGERVRGSVLANPGMVVLALVFVAMGAIFGATDVSTVAFAEESGNTGIAGVILAVFAFGSLIAGLLYGTRHWVRPLHQRFAIGVVVLAVGVSFFVVATNLVVLAAVMFVTGFAIAPTLINGNALVQQLVPPARLTEGLTWVGTSLGVGVSFGSSIAGARIDADGSHGGFLVVIVSAGLALVATLAAYRTLRPRPDAKAADERVARAVEDESPSATAGAAVAACEVAESVDPRSAVQQRSATDGQVGSAVEHPAPPRPTGVAEDG</sequence>
<dbReference type="AlphaFoldDB" id="A0A401V499"/>
<dbReference type="PANTHER" id="PTHR23542">
    <property type="match status" value="1"/>
</dbReference>
<proteinExistence type="predicted"/>
<dbReference type="SUPFAM" id="SSF103473">
    <property type="entry name" value="MFS general substrate transporter"/>
    <property type="match status" value="1"/>
</dbReference>
<keyword evidence="2" id="KW-0472">Membrane</keyword>
<comment type="caution">
    <text evidence="3">The sequence shown here is derived from an EMBL/GenBank/DDBJ whole genome shotgun (WGS) entry which is preliminary data.</text>
</comment>
<gene>
    <name evidence="3" type="ORF">CTKZ_33050</name>
</gene>
<keyword evidence="4" id="KW-1185">Reference proteome</keyword>
<protein>
    <submittedName>
        <fullName evidence="3">MFS transporter</fullName>
    </submittedName>
</protein>
<reference evidence="3 4" key="1">
    <citation type="submission" date="2018-11" db="EMBL/GenBank/DDBJ databases">
        <title>Draft genome sequence of Cellulomonas takizawaensis strain TKZ-21.</title>
        <authorList>
            <person name="Yamamura H."/>
            <person name="Hayashi T."/>
            <person name="Hamada M."/>
            <person name="Serisawa Y."/>
            <person name="Matsuyama K."/>
            <person name="Nakagawa Y."/>
            <person name="Otoguro M."/>
            <person name="Yanagida F."/>
            <person name="Hayakawa M."/>
        </authorList>
    </citation>
    <scope>NUCLEOTIDE SEQUENCE [LARGE SCALE GENOMIC DNA]</scope>
    <source>
        <strain evidence="3 4">TKZ-21</strain>
    </source>
</reference>
<feature type="transmembrane region" description="Helical" evidence="2">
    <location>
        <begin position="194"/>
        <end position="213"/>
    </location>
</feature>
<feature type="transmembrane region" description="Helical" evidence="2">
    <location>
        <begin position="273"/>
        <end position="293"/>
    </location>
</feature>
<feature type="transmembrane region" description="Helical" evidence="2">
    <location>
        <begin position="362"/>
        <end position="381"/>
    </location>
</feature>